<dbReference type="Pfam" id="PF00001">
    <property type="entry name" value="7tm_1"/>
    <property type="match status" value="1"/>
</dbReference>
<feature type="transmembrane region" description="Helical" evidence="9">
    <location>
        <begin position="64"/>
        <end position="85"/>
    </location>
</feature>
<evidence type="ECO:0000256" key="7">
    <source>
        <dbReference type="ARBA" id="ARBA00023170"/>
    </source>
</evidence>
<dbReference type="PROSITE" id="PS50262">
    <property type="entry name" value="G_PROTEIN_RECEP_F1_2"/>
    <property type="match status" value="1"/>
</dbReference>
<proteinExistence type="predicted"/>
<accession>A0A7J7KLD0</accession>
<feature type="domain" description="G-protein coupled receptors family 1 profile" evidence="10">
    <location>
        <begin position="38"/>
        <end position="340"/>
    </location>
</feature>
<feature type="transmembrane region" description="Helical" evidence="9">
    <location>
        <begin position="324"/>
        <end position="344"/>
    </location>
</feature>
<evidence type="ECO:0000256" key="3">
    <source>
        <dbReference type="ARBA" id="ARBA00022692"/>
    </source>
</evidence>
<dbReference type="GO" id="GO:0004930">
    <property type="term" value="F:G protein-coupled receptor activity"/>
    <property type="evidence" value="ECO:0007669"/>
    <property type="project" value="UniProtKB-KW"/>
</dbReference>
<evidence type="ECO:0000256" key="8">
    <source>
        <dbReference type="ARBA" id="ARBA00023224"/>
    </source>
</evidence>
<keyword evidence="8" id="KW-0807">Transducer</keyword>
<evidence type="ECO:0000256" key="6">
    <source>
        <dbReference type="ARBA" id="ARBA00023136"/>
    </source>
</evidence>
<dbReference type="GO" id="GO:0005886">
    <property type="term" value="C:plasma membrane"/>
    <property type="evidence" value="ECO:0007669"/>
    <property type="project" value="UniProtKB-SubCell"/>
</dbReference>
<dbReference type="PRINTS" id="PR00237">
    <property type="entry name" value="GPCRRHODOPSN"/>
</dbReference>
<evidence type="ECO:0000256" key="9">
    <source>
        <dbReference type="SAM" id="Phobius"/>
    </source>
</evidence>
<reference evidence="11" key="1">
    <citation type="submission" date="2020-06" db="EMBL/GenBank/DDBJ databases">
        <title>Draft genome of Bugula neritina, a colonial animal packing powerful symbionts and potential medicines.</title>
        <authorList>
            <person name="Rayko M."/>
        </authorList>
    </citation>
    <scope>NUCLEOTIDE SEQUENCE [LARGE SCALE GENOMIC DNA]</scope>
    <source>
        <strain evidence="11">Kwan_BN1</strain>
    </source>
</reference>
<dbReference type="Gene3D" id="1.20.1070.10">
    <property type="entry name" value="Rhodopsin 7-helix transmembrane proteins"/>
    <property type="match status" value="1"/>
</dbReference>
<dbReference type="OrthoDB" id="5951059at2759"/>
<dbReference type="InterPro" id="IPR000276">
    <property type="entry name" value="GPCR_Rhodpsn"/>
</dbReference>
<dbReference type="Proteomes" id="UP000593567">
    <property type="component" value="Unassembled WGS sequence"/>
</dbReference>
<feature type="transmembrane region" description="Helical" evidence="9">
    <location>
        <begin position="20"/>
        <end position="43"/>
    </location>
</feature>
<keyword evidence="12" id="KW-1185">Reference proteome</keyword>
<keyword evidence="6 9" id="KW-0472">Membrane</keyword>
<keyword evidence="7" id="KW-0675">Receptor</keyword>
<keyword evidence="5" id="KW-0297">G-protein coupled receptor</keyword>
<comment type="caution">
    <text evidence="11">The sequence shown here is derived from an EMBL/GenBank/DDBJ whole genome shotgun (WGS) entry which is preliminary data.</text>
</comment>
<evidence type="ECO:0000313" key="12">
    <source>
        <dbReference type="Proteomes" id="UP000593567"/>
    </source>
</evidence>
<feature type="transmembrane region" description="Helical" evidence="9">
    <location>
        <begin position="139"/>
        <end position="162"/>
    </location>
</feature>
<dbReference type="InterPro" id="IPR017452">
    <property type="entry name" value="GPCR_Rhodpsn_7TM"/>
</dbReference>
<feature type="transmembrane region" description="Helical" evidence="9">
    <location>
        <begin position="182"/>
        <end position="207"/>
    </location>
</feature>
<evidence type="ECO:0000256" key="4">
    <source>
        <dbReference type="ARBA" id="ARBA00022989"/>
    </source>
</evidence>
<comment type="subcellular location">
    <subcellularLocation>
        <location evidence="1">Cell membrane</location>
        <topology evidence="1">Multi-pass membrane protein</topology>
    </subcellularLocation>
</comment>
<evidence type="ECO:0000256" key="5">
    <source>
        <dbReference type="ARBA" id="ARBA00023040"/>
    </source>
</evidence>
<evidence type="ECO:0000256" key="2">
    <source>
        <dbReference type="ARBA" id="ARBA00022475"/>
    </source>
</evidence>
<evidence type="ECO:0000313" key="11">
    <source>
        <dbReference type="EMBL" id="KAF6038306.1"/>
    </source>
</evidence>
<organism evidence="11 12">
    <name type="scientific">Bugula neritina</name>
    <name type="common">Brown bryozoan</name>
    <name type="synonym">Sertularia neritina</name>
    <dbReference type="NCBI Taxonomy" id="10212"/>
    <lineage>
        <taxon>Eukaryota</taxon>
        <taxon>Metazoa</taxon>
        <taxon>Spiralia</taxon>
        <taxon>Lophotrochozoa</taxon>
        <taxon>Bryozoa</taxon>
        <taxon>Gymnolaemata</taxon>
        <taxon>Cheilostomatida</taxon>
        <taxon>Flustrina</taxon>
        <taxon>Buguloidea</taxon>
        <taxon>Bugulidae</taxon>
        <taxon>Bugula</taxon>
    </lineage>
</organism>
<keyword evidence="2" id="KW-1003">Cell membrane</keyword>
<dbReference type="SUPFAM" id="SSF81321">
    <property type="entry name" value="Family A G protein-coupled receptor-like"/>
    <property type="match status" value="1"/>
</dbReference>
<feature type="transmembrane region" description="Helical" evidence="9">
    <location>
        <begin position="285"/>
        <end position="304"/>
    </location>
</feature>
<feature type="transmembrane region" description="Helical" evidence="9">
    <location>
        <begin position="97"/>
        <end position="118"/>
    </location>
</feature>
<gene>
    <name evidence="11" type="ORF">EB796_003387</name>
</gene>
<dbReference type="PANTHER" id="PTHR24248">
    <property type="entry name" value="ADRENERGIC RECEPTOR-RELATED G-PROTEIN COUPLED RECEPTOR"/>
    <property type="match status" value="1"/>
</dbReference>
<evidence type="ECO:0000256" key="1">
    <source>
        <dbReference type="ARBA" id="ARBA00004651"/>
    </source>
</evidence>
<protein>
    <recommendedName>
        <fullName evidence="10">G-protein coupled receptors family 1 profile domain-containing protein</fullName>
    </recommendedName>
</protein>
<evidence type="ECO:0000259" key="10">
    <source>
        <dbReference type="PROSITE" id="PS50262"/>
    </source>
</evidence>
<dbReference type="AlphaFoldDB" id="A0A7J7KLD0"/>
<sequence>MNNSSIELFSATNNEVNINMALAAGLSIGCISFCTIIGNIFVINAIRTDHQLRQRYANRLVSSLAVTDLLVGLTVIPMAAVYQIYGYWIAGEAMCMVYLMADLTLCTTSILHLVAIALDTFFFSSSLTYSRDKKKQRRFVKIAVGICWSIPPAVVCLPNLVMLLLEPDRNGKECIISQQLAIAVYSTLTAFYIPTGVLIYVYVRLFLHVRKRSKKLLKRSGEYSRNVTEVAIKDQQGKTVVKNFNGTKLESTLTKANNTDPSTKQLLNKKSAECLKLVKRRERKALCILLIITGVFCICWLPFFVNAVITPFNKNLIPSNAKDIFTWLGYSNSMLNPVIYTVFIPEFRKSFKKSLPCCN</sequence>
<dbReference type="EMBL" id="VXIV02000432">
    <property type="protein sequence ID" value="KAF6038306.1"/>
    <property type="molecule type" value="Genomic_DNA"/>
</dbReference>
<keyword evidence="4 9" id="KW-1133">Transmembrane helix</keyword>
<name>A0A7J7KLD0_BUGNE</name>
<keyword evidence="3 9" id="KW-0812">Transmembrane</keyword>